<dbReference type="SUPFAM" id="SSF51658">
    <property type="entry name" value="Xylose isomerase-like"/>
    <property type="match status" value="1"/>
</dbReference>
<accession>A0A3B0ZWU8</accession>
<dbReference type="Gene3D" id="3.20.20.150">
    <property type="entry name" value="Divalent-metal-dependent TIM barrel enzymes"/>
    <property type="match status" value="1"/>
</dbReference>
<dbReference type="NCBIfam" id="NF003818">
    <property type="entry name" value="PRK05409.1"/>
    <property type="match status" value="1"/>
</dbReference>
<dbReference type="InterPro" id="IPR007801">
    <property type="entry name" value="MbnB/TglH/ChrH"/>
</dbReference>
<dbReference type="InterPro" id="IPR036237">
    <property type="entry name" value="Xyl_isomerase-like_sf"/>
</dbReference>
<dbReference type="EMBL" id="UOFT01000025">
    <property type="protein sequence ID" value="VAW92443.1"/>
    <property type="molecule type" value="Genomic_DNA"/>
</dbReference>
<reference evidence="1" key="1">
    <citation type="submission" date="2018-06" db="EMBL/GenBank/DDBJ databases">
        <authorList>
            <person name="Zhirakovskaya E."/>
        </authorList>
    </citation>
    <scope>NUCLEOTIDE SEQUENCE</scope>
</reference>
<gene>
    <name evidence="1" type="ORF">MNBD_GAMMA23-414</name>
</gene>
<organism evidence="1">
    <name type="scientific">hydrothermal vent metagenome</name>
    <dbReference type="NCBI Taxonomy" id="652676"/>
    <lineage>
        <taxon>unclassified sequences</taxon>
        <taxon>metagenomes</taxon>
        <taxon>ecological metagenomes</taxon>
    </lineage>
</organism>
<dbReference type="Pfam" id="PF05114">
    <property type="entry name" value="MbnB_TglH_ChrH"/>
    <property type="match status" value="1"/>
</dbReference>
<dbReference type="PANTHER" id="PTHR42194:SF1">
    <property type="entry name" value="UPF0276 PROTEIN HI_1600"/>
    <property type="match status" value="1"/>
</dbReference>
<dbReference type="AlphaFoldDB" id="A0A3B0ZWU8"/>
<name>A0A3B0ZWU8_9ZZZZ</name>
<sequence>MKEQQVVPLHTTISGVGVGLRANHFKYIDKNRPNIPWFEVLIDNYMMDAGSSLHYLAKAAEAYPLTFHGVGMSLGSTDKLNIGYLSTLKDLIKKFRPVYVSDHLCWTSVNGYHSHDLLPLPYTDEAVQLLIKHIQQTQDFLEQRILIENVSSYLTFKDSAMQEWEFLTVVAEEADCDILLDINNIYVSAANHNIDAMVYLKHIPVERVKEMHLAGYTDMGTHLLDTHGEAVHEPVWELYEKALNKFGGIPTLIEWDNDIPEFPVLEVEAIKASVIMQQVKEHAA</sequence>
<protein>
    <submittedName>
        <fullName evidence="1">Uncharacterized protein conserved in bacteria, NMA0228-like</fullName>
    </submittedName>
</protein>
<evidence type="ECO:0000313" key="1">
    <source>
        <dbReference type="EMBL" id="VAW92443.1"/>
    </source>
</evidence>
<dbReference type="PANTHER" id="PTHR42194">
    <property type="entry name" value="UPF0276 PROTEIN HI_1600"/>
    <property type="match status" value="1"/>
</dbReference>
<proteinExistence type="predicted"/>